<dbReference type="EMBL" id="JBHSWG010000003">
    <property type="protein sequence ID" value="MFC6761456.1"/>
    <property type="molecule type" value="Genomic_DNA"/>
</dbReference>
<evidence type="ECO:0000259" key="5">
    <source>
        <dbReference type="Pfam" id="PF00725"/>
    </source>
</evidence>
<comment type="caution">
    <text evidence="7">The sequence shown here is derived from an EMBL/GenBank/DDBJ whole genome shotgun (WGS) entry which is preliminary data.</text>
</comment>
<evidence type="ECO:0000256" key="4">
    <source>
        <dbReference type="ARBA" id="ARBA00023268"/>
    </source>
</evidence>
<evidence type="ECO:0000256" key="1">
    <source>
        <dbReference type="ARBA" id="ARBA00023002"/>
    </source>
</evidence>
<dbReference type="InterPro" id="IPR008927">
    <property type="entry name" value="6-PGluconate_DH-like_C_sf"/>
</dbReference>
<evidence type="ECO:0000313" key="8">
    <source>
        <dbReference type="Proteomes" id="UP001596353"/>
    </source>
</evidence>
<gene>
    <name evidence="7" type="ORF">ACFQFQ_21600</name>
</gene>
<feature type="domain" description="3-hydroxyacyl-CoA dehydrogenase C-terminal" evidence="5">
    <location>
        <begin position="348"/>
        <end position="435"/>
    </location>
</feature>
<keyword evidence="1" id="KW-0560">Oxidoreductase</keyword>
<dbReference type="Proteomes" id="UP001596353">
    <property type="component" value="Unassembled WGS sequence"/>
</dbReference>
<feature type="domain" description="3-hydroxyacyl-CoA dehydrogenase NAD binding" evidence="6">
    <location>
        <begin position="33"/>
        <end position="209"/>
    </location>
</feature>
<dbReference type="PANTHER" id="PTHR23309">
    <property type="entry name" value="3-HYDROXYACYL-COA DEHYROGENASE"/>
    <property type="match status" value="1"/>
</dbReference>
<evidence type="ECO:0000313" key="7">
    <source>
        <dbReference type="EMBL" id="MFC6761456.1"/>
    </source>
</evidence>
<dbReference type="InterPro" id="IPR006108">
    <property type="entry name" value="3HC_DH_C"/>
</dbReference>
<dbReference type="SUPFAM" id="SSF48179">
    <property type="entry name" value="6-phosphogluconate dehydrogenase C-terminal domain-like"/>
    <property type="match status" value="2"/>
</dbReference>
<feature type="domain" description="3-hydroxyacyl-CoA dehydrogenase C-terminal" evidence="5">
    <location>
        <begin position="214"/>
        <end position="312"/>
    </location>
</feature>
<dbReference type="Pfam" id="PF00725">
    <property type="entry name" value="3HCDH"/>
    <property type="match status" value="2"/>
</dbReference>
<protein>
    <submittedName>
        <fullName evidence="7">3-hydroxyacyl-CoA dehydrogenase</fullName>
    </submittedName>
</protein>
<reference evidence="8" key="1">
    <citation type="journal article" date="2019" name="Int. J. Syst. Evol. Microbiol.">
        <title>The Global Catalogue of Microorganisms (GCM) 10K type strain sequencing project: providing services to taxonomists for standard genome sequencing and annotation.</title>
        <authorList>
            <consortium name="The Broad Institute Genomics Platform"/>
            <consortium name="The Broad Institute Genome Sequencing Center for Infectious Disease"/>
            <person name="Wu L."/>
            <person name="Ma J."/>
        </authorList>
    </citation>
    <scope>NUCLEOTIDE SEQUENCE [LARGE SCALE GENOMIC DNA]</scope>
    <source>
        <strain evidence="8">CCUG 66188</strain>
    </source>
</reference>
<keyword evidence="8" id="KW-1185">Reference proteome</keyword>
<dbReference type="Pfam" id="PF02737">
    <property type="entry name" value="3HCDH_N"/>
    <property type="match status" value="1"/>
</dbReference>
<dbReference type="Gene3D" id="1.10.1040.50">
    <property type="match status" value="1"/>
</dbReference>
<accession>A0ABW2B8B5</accession>
<dbReference type="InterPro" id="IPR036291">
    <property type="entry name" value="NAD(P)-bd_dom_sf"/>
</dbReference>
<keyword evidence="2" id="KW-0413">Isomerase</keyword>
<organism evidence="7 8">
    <name type="scientific">Sulfitobacter porphyrae</name>
    <dbReference type="NCBI Taxonomy" id="1246864"/>
    <lineage>
        <taxon>Bacteria</taxon>
        <taxon>Pseudomonadati</taxon>
        <taxon>Pseudomonadota</taxon>
        <taxon>Alphaproteobacteria</taxon>
        <taxon>Rhodobacterales</taxon>
        <taxon>Roseobacteraceae</taxon>
        <taxon>Sulfitobacter</taxon>
    </lineage>
</organism>
<evidence type="ECO:0000259" key="6">
    <source>
        <dbReference type="Pfam" id="PF02737"/>
    </source>
</evidence>
<sequence length="444" mass="48384">MQSRALRHLFFAERAARKIPGLGRDTAARNVEKVGVLGVGTMGSGIAMSFANAGFPVRLVETSQEALDRGTGLIARAYASTVKRGLLREEDAQARISAMTGSTDMSDLSDCDLVVEAVFEDMDLKLSVARKLGGICKPGAIIATNTSTLDVDRIAQVTGRASDVLGTHFFSPAHIMRLLEVVRGKDTAPDVLETVMGLARKIGKTAVVSGVCYGFIGNRMAEVYMRESEAMQLEGATPSQIDGVVENPAHLGLAMGPSRMLDMAGVDVGARTVIEWIKGGEGPKDPAYRILCRTMFERGLHGQKTGGGYYRYEGRQAVHSDETEALSRELAQAYGIVRRDSISYEEIFERLLFPMINEAALILEEGIAYRPDDIDVVWTSGYGFPAWRGGPVFMADEIGLDRIVTRMDHYAEALGNAHGYWTVSPLLRRLAEAGKRLSDWQNKS</sequence>
<name>A0ABW2B8B5_9RHOB</name>
<dbReference type="Gene3D" id="3.40.50.720">
    <property type="entry name" value="NAD(P)-binding Rossmann-like Domain"/>
    <property type="match status" value="1"/>
</dbReference>
<keyword evidence="4" id="KW-0511">Multifunctional enzyme</keyword>
<dbReference type="SUPFAM" id="SSF51735">
    <property type="entry name" value="NAD(P)-binding Rossmann-fold domains"/>
    <property type="match status" value="1"/>
</dbReference>
<keyword evidence="3" id="KW-0456">Lyase</keyword>
<dbReference type="PANTHER" id="PTHR23309:SF51">
    <property type="entry name" value="3-HYDROXYACYL-COA DEHYDROGENASE-RELATED"/>
    <property type="match status" value="1"/>
</dbReference>
<evidence type="ECO:0000256" key="3">
    <source>
        <dbReference type="ARBA" id="ARBA00023239"/>
    </source>
</evidence>
<dbReference type="InterPro" id="IPR006176">
    <property type="entry name" value="3-OHacyl-CoA_DH_NAD-bd"/>
</dbReference>
<proteinExistence type="predicted"/>
<evidence type="ECO:0000256" key="2">
    <source>
        <dbReference type="ARBA" id="ARBA00023235"/>
    </source>
</evidence>